<dbReference type="GO" id="GO:0005886">
    <property type="term" value="C:plasma membrane"/>
    <property type="evidence" value="ECO:0007669"/>
    <property type="project" value="UniProtKB-SubCell"/>
</dbReference>
<evidence type="ECO:0000256" key="9">
    <source>
        <dbReference type="SAM" id="MobiDB-lite"/>
    </source>
</evidence>
<sequence length="643" mass="67393">MTITEPTPAGPPHPVAVDTDAGYQRGLTQRTVQMIALGGAIGIGLFYGSGAAIEKAGPALILAYLVAGLGVFVVMRALGELLMYRPVAGGISEYADEFLGRFAGFSQGWTYWAVWVTTCMAEITVAGIYINYWWPSIPVWVTALVALGALFTANLISVGVFGRAEFWFASIKIATIIGMIVIGAAVLLPIAGFGPEVGPSVTNLWNDGGFFATGYWNALLALQIVMFAYVGVELVGVTAGEAQNPRVTLRKAINAVPFRIAIFYVGALFVILCVKGWRNYREGVSPFVQVFEDVGIPGAAGIINFVLLTAALSSCNAGIYSTGRMLRSLSMRGDAPRQLSGLSSRHVPIAGIVLSAAVMVVGVVINYFDSQRAFMWIISVATVGILVVWSTIIASHLVYRNRTKKGLLPPSEYPVPGAPYTSVAALALFVGVLLLLFFTESGRTALVVGAIWFALVIIGYLIWRALMQSRAAQAGVGVTAPIAGTGASVPAAVGAGAAAVGAAVAGAATTARAADEATANIVPAGVSASDVTTEIERIADPEPAPVVPPAPAPQPAPRRLSPEEAGPEPKDNFLWAVLSCALFWPIGLFAVFKAASVKPQWQDGEYELARRSASTSRTAAVIAAVVGVVVILAVLAWLIISTR</sequence>
<keyword evidence="4" id="KW-1003">Cell membrane</keyword>
<evidence type="ECO:0000256" key="3">
    <source>
        <dbReference type="ARBA" id="ARBA00022448"/>
    </source>
</evidence>
<comment type="caution">
    <text evidence="12">The sequence shown here is derived from an EMBL/GenBank/DDBJ whole genome shotgun (WGS) entry which is preliminary data.</text>
</comment>
<dbReference type="AlphaFoldDB" id="G7H4G5"/>
<feature type="transmembrane region" description="Helical" evidence="10">
    <location>
        <begin position="214"/>
        <end position="235"/>
    </location>
</feature>
<evidence type="ECO:0000256" key="8">
    <source>
        <dbReference type="ARBA" id="ARBA00023136"/>
    </source>
</evidence>
<dbReference type="InterPro" id="IPR004840">
    <property type="entry name" value="Amino_acid_permease_CS"/>
</dbReference>
<feature type="transmembrane region" description="Helical" evidence="10">
    <location>
        <begin position="420"/>
        <end position="438"/>
    </location>
</feature>
<keyword evidence="6" id="KW-0029">Amino-acid transport</keyword>
<feature type="transmembrane region" description="Helical" evidence="10">
    <location>
        <begin position="347"/>
        <end position="368"/>
    </location>
</feature>
<keyword evidence="13" id="KW-1185">Reference proteome</keyword>
<dbReference type="PANTHER" id="PTHR43495">
    <property type="entry name" value="GABA PERMEASE"/>
    <property type="match status" value="1"/>
</dbReference>
<feature type="transmembrane region" description="Helical" evidence="10">
    <location>
        <begin position="34"/>
        <end position="53"/>
    </location>
</feature>
<feature type="transmembrane region" description="Helical" evidence="10">
    <location>
        <begin position="619"/>
        <end position="640"/>
    </location>
</feature>
<proteinExistence type="inferred from homology"/>
<dbReference type="FunFam" id="1.20.1740.10:FF:000001">
    <property type="entry name" value="Amino acid permease"/>
    <property type="match status" value="1"/>
</dbReference>
<name>G7H4G5_9ACTN</name>
<dbReference type="Proteomes" id="UP000035088">
    <property type="component" value="Unassembled WGS sequence"/>
</dbReference>
<dbReference type="Gene3D" id="1.20.1740.10">
    <property type="entry name" value="Amino acid/polyamine transporter I"/>
    <property type="match status" value="1"/>
</dbReference>
<feature type="compositionally biased region" description="Pro residues" evidence="9">
    <location>
        <begin position="542"/>
        <end position="556"/>
    </location>
</feature>
<comment type="similarity">
    <text evidence="2">Belongs to the amino acid-polyamine-organocation (APC) superfamily. Amino acid transporter (AAT) (TC 2.A.3.1) family.</text>
</comment>
<dbReference type="PANTHER" id="PTHR43495:SF1">
    <property type="entry name" value="L-ASPARAGINE PERMEASE"/>
    <property type="match status" value="1"/>
</dbReference>
<keyword evidence="5 10" id="KW-0812">Transmembrane</keyword>
<feature type="transmembrane region" description="Helical" evidence="10">
    <location>
        <begin position="374"/>
        <end position="399"/>
    </location>
</feature>
<evidence type="ECO:0000256" key="5">
    <source>
        <dbReference type="ARBA" id="ARBA00022692"/>
    </source>
</evidence>
<dbReference type="Pfam" id="PF04505">
    <property type="entry name" value="CD225"/>
    <property type="match status" value="1"/>
</dbReference>
<evidence type="ECO:0000313" key="13">
    <source>
        <dbReference type="Proteomes" id="UP000035088"/>
    </source>
</evidence>
<evidence type="ECO:0000256" key="4">
    <source>
        <dbReference type="ARBA" id="ARBA00022475"/>
    </source>
</evidence>
<evidence type="ECO:0000256" key="10">
    <source>
        <dbReference type="SAM" id="Phobius"/>
    </source>
</evidence>
<dbReference type="STRING" id="1073574.GOARA_062_00080"/>
<gene>
    <name evidence="12" type="ORF">GOARA_062_00080</name>
</gene>
<evidence type="ECO:0000256" key="1">
    <source>
        <dbReference type="ARBA" id="ARBA00004651"/>
    </source>
</evidence>
<dbReference type="GO" id="GO:0006865">
    <property type="term" value="P:amino acid transport"/>
    <property type="evidence" value="ECO:0007669"/>
    <property type="project" value="UniProtKB-KW"/>
</dbReference>
<protein>
    <submittedName>
        <fullName evidence="12">Putative amino acid transporter</fullName>
    </submittedName>
</protein>
<keyword evidence="3" id="KW-0813">Transport</keyword>
<feature type="transmembrane region" description="Helical" evidence="10">
    <location>
        <begin position="573"/>
        <end position="592"/>
    </location>
</feature>
<evidence type="ECO:0000256" key="7">
    <source>
        <dbReference type="ARBA" id="ARBA00022989"/>
    </source>
</evidence>
<dbReference type="Pfam" id="PF00324">
    <property type="entry name" value="AA_permease"/>
    <property type="match status" value="1"/>
</dbReference>
<evidence type="ECO:0000259" key="11">
    <source>
        <dbReference type="Pfam" id="PF00324"/>
    </source>
</evidence>
<dbReference type="EMBL" id="BAEE01000062">
    <property type="protein sequence ID" value="GAB10740.1"/>
    <property type="molecule type" value="Genomic_DNA"/>
</dbReference>
<organism evidence="12 13">
    <name type="scientific">Gordonia araii NBRC 100433</name>
    <dbReference type="NCBI Taxonomy" id="1073574"/>
    <lineage>
        <taxon>Bacteria</taxon>
        <taxon>Bacillati</taxon>
        <taxon>Actinomycetota</taxon>
        <taxon>Actinomycetes</taxon>
        <taxon>Mycobacteriales</taxon>
        <taxon>Gordoniaceae</taxon>
        <taxon>Gordonia</taxon>
    </lineage>
</organism>
<evidence type="ECO:0000313" key="12">
    <source>
        <dbReference type="EMBL" id="GAB10740.1"/>
    </source>
</evidence>
<dbReference type="OrthoDB" id="5297508at2"/>
<feature type="transmembrane region" description="Helical" evidence="10">
    <location>
        <begin position="444"/>
        <end position="463"/>
    </location>
</feature>
<feature type="transmembrane region" description="Helical" evidence="10">
    <location>
        <begin position="140"/>
        <end position="161"/>
    </location>
</feature>
<dbReference type="InterPro" id="IPR007593">
    <property type="entry name" value="CD225/Dispanin_fam"/>
</dbReference>
<reference evidence="12 13" key="1">
    <citation type="submission" date="2011-11" db="EMBL/GenBank/DDBJ databases">
        <title>Whole genome shotgun sequence of Gordonia araii NBRC 100433.</title>
        <authorList>
            <person name="Yoshida Y."/>
            <person name="Hosoyama A."/>
            <person name="Tsuchikane K."/>
            <person name="Katsumata H."/>
            <person name="Yamazaki S."/>
            <person name="Fujita N."/>
        </authorList>
    </citation>
    <scope>NUCLEOTIDE SEQUENCE [LARGE SCALE GENOMIC DNA]</scope>
    <source>
        <strain evidence="12 13">NBRC 100433</strain>
    </source>
</reference>
<accession>G7H4G5</accession>
<dbReference type="InterPro" id="IPR004841">
    <property type="entry name" value="AA-permease/SLC12A_dom"/>
</dbReference>
<feature type="transmembrane region" description="Helical" evidence="10">
    <location>
        <begin position="109"/>
        <end position="134"/>
    </location>
</feature>
<dbReference type="GO" id="GO:0055085">
    <property type="term" value="P:transmembrane transport"/>
    <property type="evidence" value="ECO:0007669"/>
    <property type="project" value="InterPro"/>
</dbReference>
<feature type="domain" description="Amino acid permease/ SLC12A" evidence="11">
    <location>
        <begin position="32"/>
        <end position="463"/>
    </location>
</feature>
<evidence type="ECO:0000256" key="6">
    <source>
        <dbReference type="ARBA" id="ARBA00022970"/>
    </source>
</evidence>
<feature type="transmembrane region" description="Helical" evidence="10">
    <location>
        <begin position="256"/>
        <end position="278"/>
    </location>
</feature>
<keyword evidence="8 10" id="KW-0472">Membrane</keyword>
<dbReference type="PROSITE" id="PS00218">
    <property type="entry name" value="AMINO_ACID_PERMEASE_1"/>
    <property type="match status" value="1"/>
</dbReference>
<evidence type="ECO:0000256" key="2">
    <source>
        <dbReference type="ARBA" id="ARBA00008583"/>
    </source>
</evidence>
<feature type="transmembrane region" description="Helical" evidence="10">
    <location>
        <begin position="173"/>
        <end position="194"/>
    </location>
</feature>
<feature type="region of interest" description="Disordered" evidence="9">
    <location>
        <begin position="539"/>
        <end position="566"/>
    </location>
</feature>
<comment type="subcellular location">
    <subcellularLocation>
        <location evidence="1">Cell membrane</location>
        <topology evidence="1">Multi-pass membrane protein</topology>
    </subcellularLocation>
</comment>
<keyword evidence="7 10" id="KW-1133">Transmembrane helix</keyword>
<feature type="transmembrane region" description="Helical" evidence="10">
    <location>
        <begin position="59"/>
        <end position="78"/>
    </location>
</feature>